<gene>
    <name evidence="11" type="ORF">N801_19485</name>
</gene>
<evidence type="ECO:0008006" key="13">
    <source>
        <dbReference type="Google" id="ProtNLM"/>
    </source>
</evidence>
<proteinExistence type="inferred from homology"/>
<dbReference type="GO" id="GO:0005524">
    <property type="term" value="F:ATP binding"/>
    <property type="evidence" value="ECO:0007669"/>
    <property type="project" value="UniProtKB-KW"/>
</dbReference>
<dbReference type="GO" id="GO:0005576">
    <property type="term" value="C:extracellular region"/>
    <property type="evidence" value="ECO:0007669"/>
    <property type="project" value="TreeGrafter"/>
</dbReference>
<evidence type="ECO:0000256" key="3">
    <source>
        <dbReference type="ARBA" id="ARBA00022475"/>
    </source>
</evidence>
<keyword evidence="7" id="KW-0067">ATP-binding</keyword>
<keyword evidence="5" id="KW-0547">Nucleotide-binding</keyword>
<evidence type="ECO:0000313" key="12">
    <source>
        <dbReference type="Proteomes" id="UP000030013"/>
    </source>
</evidence>
<dbReference type="PANTHER" id="PTHR40765:SF2">
    <property type="entry name" value="ESX-2 SECRETION SYSTEM ATPASE ECCB2"/>
    <property type="match status" value="1"/>
</dbReference>
<dbReference type="Pfam" id="PF05108">
    <property type="entry name" value="T7SS_ESX1_EccB"/>
    <property type="match status" value="1"/>
</dbReference>
<evidence type="ECO:0000313" key="11">
    <source>
        <dbReference type="EMBL" id="KGN39720.1"/>
    </source>
</evidence>
<evidence type="ECO:0000256" key="7">
    <source>
        <dbReference type="ARBA" id="ARBA00022840"/>
    </source>
</evidence>
<dbReference type="AlphaFoldDB" id="A0A0A0JQH0"/>
<keyword evidence="6" id="KW-0378">Hydrolase</keyword>
<dbReference type="Gene3D" id="3.30.2390.20">
    <property type="entry name" value="Type VII secretion system EccB, repeat 1 domain"/>
    <property type="match status" value="1"/>
</dbReference>
<reference evidence="11 12" key="1">
    <citation type="submission" date="2013-08" db="EMBL/GenBank/DDBJ databases">
        <title>The genome sequence of Knoellia aerolata.</title>
        <authorList>
            <person name="Zhu W."/>
            <person name="Wang G."/>
        </authorList>
    </citation>
    <scope>NUCLEOTIDE SEQUENCE [LARGE SCALE GENOMIC DNA]</scope>
    <source>
        <strain evidence="11 12">DSM 18566</strain>
    </source>
</reference>
<evidence type="ECO:0000256" key="9">
    <source>
        <dbReference type="ARBA" id="ARBA00023136"/>
    </source>
</evidence>
<dbReference type="Gene3D" id="2.40.50.910">
    <property type="entry name" value="Type VII secretion system EccB, repeat 3 domain"/>
    <property type="match status" value="1"/>
</dbReference>
<comment type="similarity">
    <text evidence="2">Belongs to the EccB family.</text>
</comment>
<dbReference type="OrthoDB" id="3847604at2"/>
<dbReference type="GO" id="GO:0005886">
    <property type="term" value="C:plasma membrane"/>
    <property type="evidence" value="ECO:0007669"/>
    <property type="project" value="UniProtKB-SubCell"/>
</dbReference>
<keyword evidence="3" id="KW-1003">Cell membrane</keyword>
<keyword evidence="4 10" id="KW-0812">Transmembrane</keyword>
<evidence type="ECO:0000256" key="6">
    <source>
        <dbReference type="ARBA" id="ARBA00022801"/>
    </source>
</evidence>
<keyword evidence="8 10" id="KW-1133">Transmembrane helix</keyword>
<keyword evidence="12" id="KW-1185">Reference proteome</keyword>
<evidence type="ECO:0000256" key="10">
    <source>
        <dbReference type="SAM" id="Phobius"/>
    </source>
</evidence>
<dbReference type="Proteomes" id="UP000030013">
    <property type="component" value="Unassembled WGS sequence"/>
</dbReference>
<name>A0A0A0JQH0_9MICO</name>
<dbReference type="EMBL" id="AVPL01000076">
    <property type="protein sequence ID" value="KGN39720.1"/>
    <property type="molecule type" value="Genomic_DNA"/>
</dbReference>
<evidence type="ECO:0000256" key="4">
    <source>
        <dbReference type="ARBA" id="ARBA00022692"/>
    </source>
</evidence>
<dbReference type="GO" id="GO:0016787">
    <property type="term" value="F:hydrolase activity"/>
    <property type="evidence" value="ECO:0007669"/>
    <property type="project" value="UniProtKB-KW"/>
</dbReference>
<dbReference type="PANTHER" id="PTHR40765">
    <property type="entry name" value="ESX-2 SECRETION SYSTEM ATPASE ECCB2"/>
    <property type="match status" value="1"/>
</dbReference>
<comment type="subcellular location">
    <subcellularLocation>
        <location evidence="1">Cell membrane</location>
        <topology evidence="1">Single-pass membrane protein</topology>
    </subcellularLocation>
</comment>
<feature type="transmembrane region" description="Helical" evidence="10">
    <location>
        <begin position="40"/>
        <end position="61"/>
    </location>
</feature>
<dbReference type="STRING" id="1385519.N801_19485"/>
<organism evidence="11 12">
    <name type="scientific">Knoellia aerolata DSM 18566</name>
    <dbReference type="NCBI Taxonomy" id="1385519"/>
    <lineage>
        <taxon>Bacteria</taxon>
        <taxon>Bacillati</taxon>
        <taxon>Actinomycetota</taxon>
        <taxon>Actinomycetes</taxon>
        <taxon>Micrococcales</taxon>
        <taxon>Intrasporangiaceae</taxon>
        <taxon>Knoellia</taxon>
    </lineage>
</organism>
<dbReference type="RefSeq" id="WP_035940442.1">
    <property type="nucleotide sequence ID" value="NZ_AVPL01000076.1"/>
</dbReference>
<evidence type="ECO:0000256" key="5">
    <source>
        <dbReference type="ARBA" id="ARBA00022741"/>
    </source>
</evidence>
<dbReference type="eggNOG" id="COG3266">
    <property type="taxonomic scope" value="Bacteria"/>
</dbReference>
<evidence type="ECO:0000256" key="8">
    <source>
        <dbReference type="ARBA" id="ARBA00022989"/>
    </source>
</evidence>
<evidence type="ECO:0000256" key="1">
    <source>
        <dbReference type="ARBA" id="ARBA00004162"/>
    </source>
</evidence>
<sequence length="446" mass="45631">MATKKDLVDAQSFSRRRLTTAFVSGAPGGREVEPHRPMKAVIGGFALTVVLVIGSLAFGWLKGSLPDNWGDNKLVIAKTSGARYVSIKKTLHPVLNTTSARLLIPANSFEVITVADDKLATKKRGSTIGIPGAPDSLTPPDSLTNSGWVSCLGAENGVATAVGASAKSTSTAPGAALVTTSGQTFVLSGGLRHPVAAANLSTVTIALGLDGRSPQPAPAVWTNLFALGPELAPLLIPDFGKPAAGLPPGATVGSVLAVANTGQEARRYLVNSRGELEPLPDVAHALYRVGSGSNTDDLAVTPAQVTRLTVQQQRIAPQAWPTELPTLVSEAPCATLTSARGKEPRVALSTSTTVRAVPGRTSATVDLGTGALVRAVGAGSVTAGPLLAIDQTGTAYAIDGSTPDLLQRLGYQEGDVSPVPQSWAELFRTGPVLSVRAAQTTVAAAS</sequence>
<keyword evidence="9 10" id="KW-0472">Membrane</keyword>
<protein>
    <recommendedName>
        <fullName evidence="13">Type VII secretion protein EccB</fullName>
    </recommendedName>
</protein>
<dbReference type="InterPro" id="IPR042485">
    <property type="entry name" value="T7SS_EccB_R3"/>
</dbReference>
<evidence type="ECO:0000256" key="2">
    <source>
        <dbReference type="ARBA" id="ARBA00008149"/>
    </source>
</evidence>
<dbReference type="InterPro" id="IPR044857">
    <property type="entry name" value="T7SS_EccB_R1"/>
</dbReference>
<dbReference type="NCBIfam" id="TIGR03919">
    <property type="entry name" value="T7SS_EccB"/>
    <property type="match status" value="1"/>
</dbReference>
<comment type="caution">
    <text evidence="11">The sequence shown here is derived from an EMBL/GenBank/DDBJ whole genome shotgun (WGS) entry which is preliminary data.</text>
</comment>
<accession>A0A0A0JQH0</accession>
<dbReference type="InterPro" id="IPR007795">
    <property type="entry name" value="T7SS_EccB"/>
</dbReference>